<dbReference type="InterPro" id="IPR038765">
    <property type="entry name" value="Papain-like_cys_pep_sf"/>
</dbReference>
<dbReference type="InterPro" id="IPR012337">
    <property type="entry name" value="RNaseH-like_sf"/>
</dbReference>
<comment type="caution">
    <text evidence="3">The sequence shown here is derived from an EMBL/GenBank/DDBJ whole genome shotgun (WGS) entry which is preliminary data.</text>
</comment>
<evidence type="ECO:0000256" key="1">
    <source>
        <dbReference type="SAM" id="MobiDB-lite"/>
    </source>
</evidence>
<dbReference type="SUPFAM" id="SSF53098">
    <property type="entry name" value="Ribonuclease H-like"/>
    <property type="match status" value="1"/>
</dbReference>
<dbReference type="InterPro" id="IPR003323">
    <property type="entry name" value="OTU_dom"/>
</dbReference>
<feature type="non-terminal residue" evidence="3">
    <location>
        <position position="570"/>
    </location>
</feature>
<dbReference type="PANTHER" id="PTHR12419">
    <property type="entry name" value="OTU DOMAIN CONTAINING PROTEIN"/>
    <property type="match status" value="1"/>
</dbReference>
<feature type="region of interest" description="Disordered" evidence="1">
    <location>
        <begin position="485"/>
        <end position="508"/>
    </location>
</feature>
<reference evidence="3" key="1">
    <citation type="journal article" date="2023" name="G3 (Bethesda)">
        <title>Whole genome assembly and annotation of the endangered Caribbean coral Acropora cervicornis.</title>
        <authorList>
            <person name="Selwyn J.D."/>
            <person name="Vollmer S.V."/>
        </authorList>
    </citation>
    <scope>NUCLEOTIDE SEQUENCE</scope>
    <source>
        <strain evidence="3">K2</strain>
    </source>
</reference>
<dbReference type="GO" id="GO:0003676">
    <property type="term" value="F:nucleic acid binding"/>
    <property type="evidence" value="ECO:0007669"/>
    <property type="project" value="InterPro"/>
</dbReference>
<dbReference type="InterPro" id="IPR036397">
    <property type="entry name" value="RNaseH_sf"/>
</dbReference>
<protein>
    <submittedName>
        <fullName evidence="3">OVARIAN TUMOR DOMAIN-containing deubiquitinating enzyme 10</fullName>
    </submittedName>
</protein>
<reference evidence="3" key="2">
    <citation type="journal article" date="2023" name="Science">
        <title>Genomic signatures of disease resistance in endangered staghorn corals.</title>
        <authorList>
            <person name="Vollmer S.V."/>
            <person name="Selwyn J.D."/>
            <person name="Despard B.A."/>
            <person name="Roesel C.L."/>
        </authorList>
    </citation>
    <scope>NUCLEOTIDE SEQUENCE</scope>
    <source>
        <strain evidence="3">K2</strain>
    </source>
</reference>
<evidence type="ECO:0000313" key="4">
    <source>
        <dbReference type="Proteomes" id="UP001249851"/>
    </source>
</evidence>
<organism evidence="3 4">
    <name type="scientific">Acropora cervicornis</name>
    <name type="common">Staghorn coral</name>
    <dbReference type="NCBI Taxonomy" id="6130"/>
    <lineage>
        <taxon>Eukaryota</taxon>
        <taxon>Metazoa</taxon>
        <taxon>Cnidaria</taxon>
        <taxon>Anthozoa</taxon>
        <taxon>Hexacorallia</taxon>
        <taxon>Scleractinia</taxon>
        <taxon>Astrocoeniina</taxon>
        <taxon>Acroporidae</taxon>
        <taxon>Acropora</taxon>
    </lineage>
</organism>
<dbReference type="PROSITE" id="PS50994">
    <property type="entry name" value="INTEGRASE"/>
    <property type="match status" value="1"/>
</dbReference>
<dbReference type="GO" id="GO:0016579">
    <property type="term" value="P:protein deubiquitination"/>
    <property type="evidence" value="ECO:0007669"/>
    <property type="project" value="TreeGrafter"/>
</dbReference>
<accession>A0AAD9PVU9</accession>
<dbReference type="Pfam" id="PF02338">
    <property type="entry name" value="OTU"/>
    <property type="match status" value="1"/>
</dbReference>
<dbReference type="Gene3D" id="3.90.70.80">
    <property type="match status" value="1"/>
</dbReference>
<gene>
    <name evidence="3" type="ORF">P5673_029859</name>
</gene>
<keyword evidence="4" id="KW-1185">Reference proteome</keyword>
<evidence type="ECO:0000313" key="3">
    <source>
        <dbReference type="EMBL" id="KAK2549610.1"/>
    </source>
</evidence>
<proteinExistence type="predicted"/>
<dbReference type="InterPro" id="IPR050704">
    <property type="entry name" value="Peptidase_C85-like"/>
</dbReference>
<dbReference type="Gene3D" id="3.30.420.10">
    <property type="entry name" value="Ribonuclease H-like superfamily/Ribonuclease H"/>
    <property type="match status" value="1"/>
</dbReference>
<dbReference type="CDD" id="cd22758">
    <property type="entry name" value="OTU_232R-like"/>
    <property type="match status" value="1"/>
</dbReference>
<feature type="domain" description="Integrase catalytic" evidence="2">
    <location>
        <begin position="1"/>
        <end position="158"/>
    </location>
</feature>
<evidence type="ECO:0000259" key="2">
    <source>
        <dbReference type="PROSITE" id="PS50994"/>
    </source>
</evidence>
<dbReference type="EMBL" id="JARQWQ010000123">
    <property type="protein sequence ID" value="KAK2549610.1"/>
    <property type="molecule type" value="Genomic_DNA"/>
</dbReference>
<feature type="non-terminal residue" evidence="3">
    <location>
        <position position="1"/>
    </location>
</feature>
<dbReference type="GO" id="GO:0004843">
    <property type="term" value="F:cysteine-type deubiquitinase activity"/>
    <property type="evidence" value="ECO:0007669"/>
    <property type="project" value="TreeGrafter"/>
</dbReference>
<dbReference type="GO" id="GO:0015074">
    <property type="term" value="P:DNA integration"/>
    <property type="evidence" value="ECO:0007669"/>
    <property type="project" value="InterPro"/>
</dbReference>
<dbReference type="Proteomes" id="UP001249851">
    <property type="component" value="Unassembled WGS sequence"/>
</dbReference>
<sequence length="570" mass="66084">RREDFHLGPERTPTLYFAGKKVVKESLISNIVGNTFKQANSGGCKKLRYRAASSYAGLSEKKILQSDRGTEFEGKLRSMCESYKIKMIKSRPYHPQSQGKVERSHRSLKKKIMYDFINLGEKGVNWASNLASYSRILNEESKEELGWKSPFQVYFGRKSNILVKASLENMADLNDCIMKAPKRKDYRRHFKKVKKLRERAQLYSKRMNERMVRRHARLHNIPAYKRGDEVFVRYRQDRRGSITPKRRIVLKGTVLKKSKTNSMFKARMVPPGSNKEIEKWLLVEDITNAGLFKREKGKKMEQDRKRNLKQLRKKLYIPMTQKDHFETFSSLGFHVVYNPNGDGKCQFEALRFWLQTLGIYRSVEAFREEIVQYLTQNPDNVHGTPLENFAAMPWDRFLASMAQNGEYEDQITLQAVAEIFNIDILVVSSLGPDATAVIAPTSSIPMAQIRLGHFAEGHGEHYVCVEGDFQSDEQGIEDIDHQLLENRPEEEQEPQKSQKSENSSKTHEYKLQNYQCERTVKSEVQIRFVPSSTLITNNLIRSGNNSQNIVSMEILPRELIDMIIKMEVYS</sequence>
<name>A0AAD9PVU9_ACRCE</name>
<dbReference type="AlphaFoldDB" id="A0AAD9PVU9"/>
<dbReference type="PANTHER" id="PTHR12419:SF11">
    <property type="entry name" value="OTU DOMAIN-CONTAINING PROTEIN DDB_G0284757"/>
    <property type="match status" value="1"/>
</dbReference>
<dbReference type="InterPro" id="IPR001584">
    <property type="entry name" value="Integrase_cat-core"/>
</dbReference>
<dbReference type="SUPFAM" id="SSF54001">
    <property type="entry name" value="Cysteine proteinases"/>
    <property type="match status" value="1"/>
</dbReference>